<feature type="chain" id="PRO_5002909029" description="DOMON domain-containing protein" evidence="2">
    <location>
        <begin position="20"/>
        <end position="1315"/>
    </location>
</feature>
<keyword evidence="1" id="KW-0472">Membrane</keyword>
<organism evidence="3 4">
    <name type="scientific">Micromonas commoda (strain RCC299 / NOUM17 / CCMP2709)</name>
    <name type="common">Picoplanktonic green alga</name>
    <dbReference type="NCBI Taxonomy" id="296587"/>
    <lineage>
        <taxon>Eukaryota</taxon>
        <taxon>Viridiplantae</taxon>
        <taxon>Chlorophyta</taxon>
        <taxon>Mamiellophyceae</taxon>
        <taxon>Mamiellales</taxon>
        <taxon>Mamiellaceae</taxon>
        <taxon>Micromonas</taxon>
    </lineage>
</organism>
<dbReference type="EMBL" id="CP001333">
    <property type="protein sequence ID" value="ACO67769.1"/>
    <property type="molecule type" value="Genomic_DNA"/>
</dbReference>
<evidence type="ECO:0008006" key="5">
    <source>
        <dbReference type="Google" id="ProtNLM"/>
    </source>
</evidence>
<dbReference type="KEGG" id="mis:MICPUN_64401"/>
<dbReference type="Proteomes" id="UP000002009">
    <property type="component" value="Chromosome 15"/>
</dbReference>
<keyword evidence="4" id="KW-1185">Reference proteome</keyword>
<reference evidence="3 4" key="1">
    <citation type="journal article" date="2009" name="Science">
        <title>Green evolution and dynamic adaptations revealed by genomes of the marine picoeukaryotes Micromonas.</title>
        <authorList>
            <person name="Worden A.Z."/>
            <person name="Lee J.H."/>
            <person name="Mock T."/>
            <person name="Rouze P."/>
            <person name="Simmons M.P."/>
            <person name="Aerts A.L."/>
            <person name="Allen A.E."/>
            <person name="Cuvelier M.L."/>
            <person name="Derelle E."/>
            <person name="Everett M.V."/>
            <person name="Foulon E."/>
            <person name="Grimwood J."/>
            <person name="Gundlach H."/>
            <person name="Henrissat B."/>
            <person name="Napoli C."/>
            <person name="McDonald S.M."/>
            <person name="Parker M.S."/>
            <person name="Rombauts S."/>
            <person name="Salamov A."/>
            <person name="Von Dassow P."/>
            <person name="Badger J.H."/>
            <person name="Coutinho P.M."/>
            <person name="Demir E."/>
            <person name="Dubchak I."/>
            <person name="Gentemann C."/>
            <person name="Eikrem W."/>
            <person name="Gready J.E."/>
            <person name="John U."/>
            <person name="Lanier W."/>
            <person name="Lindquist E.A."/>
            <person name="Lucas S."/>
            <person name="Mayer K.F."/>
            <person name="Moreau H."/>
            <person name="Not F."/>
            <person name="Otillar R."/>
            <person name="Panaud O."/>
            <person name="Pangilinan J."/>
            <person name="Paulsen I."/>
            <person name="Piegu B."/>
            <person name="Poliakov A."/>
            <person name="Robbens S."/>
            <person name="Schmutz J."/>
            <person name="Toulza E."/>
            <person name="Wyss T."/>
            <person name="Zelensky A."/>
            <person name="Zhou K."/>
            <person name="Armbrust E.V."/>
            <person name="Bhattacharya D."/>
            <person name="Goodenough U.W."/>
            <person name="Van de Peer Y."/>
            <person name="Grigoriev I.V."/>
        </authorList>
    </citation>
    <scope>NUCLEOTIDE SEQUENCE [LARGE SCALE GENOMIC DNA]</scope>
    <source>
        <strain evidence="4">RCC299 / NOUM17</strain>
    </source>
</reference>
<dbReference type="Pfam" id="PF05787">
    <property type="entry name" value="PhoX"/>
    <property type="match status" value="2"/>
</dbReference>
<keyword evidence="1" id="KW-0812">Transmembrane</keyword>
<feature type="signal peptide" evidence="2">
    <location>
        <begin position="1"/>
        <end position="19"/>
    </location>
</feature>
<dbReference type="PANTHER" id="PTHR35399:SF2">
    <property type="entry name" value="DUF839 DOMAIN-CONTAINING PROTEIN"/>
    <property type="match status" value="1"/>
</dbReference>
<gene>
    <name evidence="3" type="ORF">MICPUN_64401</name>
</gene>
<evidence type="ECO:0000313" key="4">
    <source>
        <dbReference type="Proteomes" id="UP000002009"/>
    </source>
</evidence>
<keyword evidence="2" id="KW-0732">Signal</keyword>
<dbReference type="InParanoid" id="C1EHZ5"/>
<dbReference type="eggNOG" id="ENOG502QVZX">
    <property type="taxonomic scope" value="Eukaryota"/>
</dbReference>
<dbReference type="PANTHER" id="PTHR35399">
    <property type="entry name" value="SLR8030 PROTEIN"/>
    <property type="match status" value="1"/>
</dbReference>
<dbReference type="OrthoDB" id="10265760at2759"/>
<sequence length="1315" mass="141457">MLRYKIIAFLALFVGLAAAQQKVMPSTYTAFTESPYPETSANQQKNLASDYIIYKGSMQPLKYTELIRSGEKVGGVTFAQIKTTAGATIPHSSTLTSVATITGMSADSKSATLAYDAAIGKEAAHSNTKVSNMEDFVSLLKTRNTASPNTVWAVVHLEDRPANIQVLELEQAAATGILTVKKIHKADFSADGGLIATCAGSVSPWNTHLGGEEWGVPSSLKWDSAVTGAYTSTSDLGGDVLSLRHLGLHDDDLATIKNSWTPYMHRWVNEVSIDDSSSVSSPTITATKHYSMGRYSIELPYCVGDFPQVCYITDDSNTGVAAMFVPDKANDLSSGELFAMKVTQTSTKGVGAGKFDVEWVSLGKASDSQVKTLMGTAGSYIKFTDMFEIGTKTAGPNGDYDFTCASGFKATVVDGGAMCLKLKTGMEIAASRFETRIYAAYVGASAQWRKLEGITWSKNRKEMYFAISSNEASMEHKLDSKGDHAEGDHIGIEKNTCGCVYRAPLDANNRIKSISPLVCGVPTSFNTEDKLGHTDGDDKCDIHNIANPDNVAFMNGHDILLIGEDTSKHKNNAVWAYHMETHALTRINTVVQEAETTGVWYHENINGWSYIMNQVQHPDEASTYGGAGTVGYLGPIKVPGVEAEPTQPVAITGATGTFFGESPYPETSAAQQSNMASPWIVYKGLFQKLQYTEIIRSGQKVGGVTFAELLDDSGKTMPHSSELGSVATITGMSDSGKSTLAYDAAIGKASKTKISNMEDFVSILKTRNKATPNTLWAAVHLEDRPANIQVLRLKQNPGTGILTPDKIFHADFSADSGLIATCAGSVSPWNTHLGGEEWGVPSSLKWDSAVTGAYTKTSDLGGDVLSLRHLSLHDDDLAKIKKSWTPYMHRWVNEVSIDDSKSADEPVITATKHYSMGRYSIELPYCVDATPQVCYITDDSNTGVAAMFVPDKANDLSSGELFAMKVTQTSAKGVGAGKFDVEWVSLGKASNAQVKALMTKADGSYIKFTDMFEIGTKTAGPNGDYDFTCASGFKATVVDGGAMCLKLKTGMEIAASRFETRIYAAYVGASSQWRKLEGITWSENRKEMYFAISSNEASMEHKLDSKGDHAEGDHIGIEKNTCGCVYRAPLDANNRIKSISPLICGVPKDKSFNTEDKLGHTDGDDDCDIHNIANPDNVAFMNGHDILLIGEDTSKHKNNAVWAYHMETHGLTRISTVVQEAETTGVWYHENINGWSYIMNQVQHPDEASTYGGAGTVGYLGPIKVPGTAAVGVDNGGKKAIELNAEAAKAAAVSGAVSFVTIVPAIFAAVLALMM</sequence>
<dbReference type="InterPro" id="IPR008557">
    <property type="entry name" value="PhoX"/>
</dbReference>
<feature type="transmembrane region" description="Helical" evidence="1">
    <location>
        <begin position="1291"/>
        <end position="1314"/>
    </location>
</feature>
<accession>C1EHZ5</accession>
<name>C1EHZ5_MICCC</name>
<keyword evidence="1" id="KW-1133">Transmembrane helix</keyword>
<dbReference type="RefSeq" id="XP_002506511.1">
    <property type="nucleotide sequence ID" value="XM_002506465.1"/>
</dbReference>
<protein>
    <recommendedName>
        <fullName evidence="5">DOMON domain-containing protein</fullName>
    </recommendedName>
</protein>
<evidence type="ECO:0000256" key="1">
    <source>
        <dbReference type="SAM" id="Phobius"/>
    </source>
</evidence>
<evidence type="ECO:0000256" key="2">
    <source>
        <dbReference type="SAM" id="SignalP"/>
    </source>
</evidence>
<dbReference type="OMA" id="WYHENIN"/>
<dbReference type="GeneID" id="8249268"/>
<proteinExistence type="predicted"/>
<evidence type="ECO:0000313" key="3">
    <source>
        <dbReference type="EMBL" id="ACO67769.1"/>
    </source>
</evidence>